<gene>
    <name evidence="1" type="ordered locus">CPE1107</name>
</gene>
<dbReference type="HOGENOM" id="CLU_908216_0_0_9"/>
<dbReference type="RefSeq" id="WP_011010245.1">
    <property type="nucleotide sequence ID" value="NC_003366.1"/>
</dbReference>
<evidence type="ECO:0000313" key="2">
    <source>
        <dbReference type="Proteomes" id="UP000000818"/>
    </source>
</evidence>
<dbReference type="AlphaFoldDB" id="Q8XLD5"/>
<evidence type="ECO:0000313" key="1">
    <source>
        <dbReference type="EMBL" id="BAB80813.1"/>
    </source>
</evidence>
<dbReference type="Proteomes" id="UP000000818">
    <property type="component" value="Chromosome"/>
</dbReference>
<proteinExistence type="predicted"/>
<dbReference type="EMBL" id="BA000016">
    <property type="protein sequence ID" value="BAB80813.1"/>
    <property type="molecule type" value="Genomic_DNA"/>
</dbReference>
<name>Q8XLD5_CLOPE</name>
<reference evidence="1 2" key="1">
    <citation type="journal article" date="2002" name="Proc. Natl. Acad. Sci. U.S.A.">
        <title>Complete genome sequence of Clostridium perfringens, an anaerobic flesh-eater.</title>
        <authorList>
            <person name="Shimizu T."/>
            <person name="Ohtani K."/>
            <person name="Hirakawa H."/>
            <person name="Ohshima K."/>
            <person name="Yamashita A."/>
            <person name="Shiba T."/>
            <person name="Ogasawara N."/>
            <person name="Hattori M."/>
            <person name="Kuhara S."/>
            <person name="Hayashi H."/>
        </authorList>
    </citation>
    <scope>NUCLEOTIDE SEQUENCE [LARGE SCALE GENOMIC DNA]</scope>
    <source>
        <strain evidence="2">13 / Type A</strain>
    </source>
</reference>
<dbReference type="STRING" id="195102.gene:10490370"/>
<protein>
    <submittedName>
        <fullName evidence="1">Uncharacterized protein</fullName>
    </submittedName>
</protein>
<accession>Q8XLD5</accession>
<dbReference type="KEGG" id="cpe:CPE1107"/>
<sequence>MERQGNFVKIPNCMIVGEETLIKKYGDKALIVYIYLENHRTLRNNVYISLGNCIEECGYKPDNHKGKTNDQFRKILLGFKEKGIIETDVDLEKVKINDLIHCTMKEIDDKFFTIYDCELDKIIEYGKKDDKLNILKVFADIECRRHKNADNVNPETYSEYEVAYPSYNQLCKDTLISSETSVKKYVNILVELGIIIVGNNGDRVNTITGEVKRDNNTYALANDEGKSSLKGALRLYKKKNIENGWKYTKFKDNRSLGGEKSRIVQAINNKTVTVEQLKRLKEIDSILDKNNYKTTNKEQREIEDLL</sequence>
<organism evidence="1 2">
    <name type="scientific">Clostridium perfringens (strain 13 / Type A)</name>
    <dbReference type="NCBI Taxonomy" id="195102"/>
    <lineage>
        <taxon>Bacteria</taxon>
        <taxon>Bacillati</taxon>
        <taxon>Bacillota</taxon>
        <taxon>Clostridia</taxon>
        <taxon>Eubacteriales</taxon>
        <taxon>Clostridiaceae</taxon>
        <taxon>Clostridium</taxon>
    </lineage>
</organism>